<organism evidence="4 5">
    <name type="scientific">Paraclostridium benzoelyticum</name>
    <dbReference type="NCBI Taxonomy" id="1629550"/>
    <lineage>
        <taxon>Bacteria</taxon>
        <taxon>Bacillati</taxon>
        <taxon>Bacillota</taxon>
        <taxon>Clostridia</taxon>
        <taxon>Peptostreptococcales</taxon>
        <taxon>Peptostreptococcaceae</taxon>
        <taxon>Paraclostridium</taxon>
    </lineage>
</organism>
<dbReference type="InterPro" id="IPR000644">
    <property type="entry name" value="CBS_dom"/>
</dbReference>
<dbReference type="PIRSF" id="PIRSF026546">
    <property type="entry name" value="UCP026546_CBS_YqzB"/>
    <property type="match status" value="1"/>
</dbReference>
<dbReference type="OrthoDB" id="9793615at2"/>
<dbReference type="Gene3D" id="3.10.580.10">
    <property type="entry name" value="CBS-domain"/>
    <property type="match status" value="1"/>
</dbReference>
<dbReference type="SUPFAM" id="SSF46785">
    <property type="entry name" value="Winged helix' DNA-binding domain"/>
    <property type="match status" value="1"/>
</dbReference>
<dbReference type="InterPro" id="IPR013196">
    <property type="entry name" value="HTH_11"/>
</dbReference>
<evidence type="ECO:0000313" key="4">
    <source>
        <dbReference type="EMBL" id="KKY02347.1"/>
    </source>
</evidence>
<dbReference type="AlphaFoldDB" id="A0A0M3DLS2"/>
<protein>
    <submittedName>
        <fullName evidence="4">Transcriptional regulator</fullName>
    </submittedName>
</protein>
<keyword evidence="1 2" id="KW-0129">CBS domain</keyword>
<evidence type="ECO:0000256" key="1">
    <source>
        <dbReference type="ARBA" id="ARBA00023122"/>
    </source>
</evidence>
<dbReference type="PANTHER" id="PTHR43080:SF2">
    <property type="entry name" value="CBS DOMAIN-CONTAINING PROTEIN"/>
    <property type="match status" value="1"/>
</dbReference>
<keyword evidence="5" id="KW-1185">Reference proteome</keyword>
<dbReference type="Pfam" id="PF08279">
    <property type="entry name" value="HTH_11"/>
    <property type="match status" value="1"/>
</dbReference>
<dbReference type="InterPro" id="IPR036388">
    <property type="entry name" value="WH-like_DNA-bd_sf"/>
</dbReference>
<dbReference type="PATRIC" id="fig|1629550.3.peg.3391"/>
<evidence type="ECO:0000256" key="2">
    <source>
        <dbReference type="PROSITE-ProRule" id="PRU00703"/>
    </source>
</evidence>
<reference evidence="4 5" key="1">
    <citation type="submission" date="2015-04" db="EMBL/GenBank/DDBJ databases">
        <title>Microcin producing Clostridium sp. JC272T.</title>
        <authorList>
            <person name="Jyothsna T."/>
            <person name="Sasikala C."/>
            <person name="Ramana C."/>
        </authorList>
    </citation>
    <scope>NUCLEOTIDE SEQUENCE [LARGE SCALE GENOMIC DNA]</scope>
    <source>
        <strain evidence="4 5">JC272</strain>
    </source>
</reference>
<evidence type="ECO:0000259" key="3">
    <source>
        <dbReference type="PROSITE" id="PS51371"/>
    </source>
</evidence>
<dbReference type="InterPro" id="IPR016842">
    <property type="entry name" value="UCP026546_HTH-CBS"/>
</dbReference>
<name>A0A0M3DLS2_9FIRM</name>
<dbReference type="PANTHER" id="PTHR43080">
    <property type="entry name" value="CBS DOMAIN-CONTAINING PROTEIN CBSX3, MITOCHONDRIAL"/>
    <property type="match status" value="1"/>
</dbReference>
<comment type="caution">
    <text evidence="4">The sequence shown here is derived from an EMBL/GenBank/DDBJ whole genome shotgun (WGS) entry which is preliminary data.</text>
</comment>
<dbReference type="InterPro" id="IPR051257">
    <property type="entry name" value="Diverse_CBS-Domain"/>
</dbReference>
<dbReference type="PROSITE" id="PS51371">
    <property type="entry name" value="CBS"/>
    <property type="match status" value="2"/>
</dbReference>
<dbReference type="InterPro" id="IPR046342">
    <property type="entry name" value="CBS_dom_sf"/>
</dbReference>
<dbReference type="RefSeq" id="WP_046822063.1">
    <property type="nucleotide sequence ID" value="NZ_LBBT01000073.1"/>
</dbReference>
<feature type="domain" description="CBS" evidence="3">
    <location>
        <begin position="83"/>
        <end position="139"/>
    </location>
</feature>
<dbReference type="EMBL" id="LBBT01000073">
    <property type="protein sequence ID" value="KKY02347.1"/>
    <property type="molecule type" value="Genomic_DNA"/>
</dbReference>
<dbReference type="InterPro" id="IPR036390">
    <property type="entry name" value="WH_DNA-bd_sf"/>
</dbReference>
<accession>A0A0M3DLS2</accession>
<proteinExistence type="predicted"/>
<gene>
    <name evidence="4" type="ORF">VN21_03475</name>
</gene>
<evidence type="ECO:0000313" key="5">
    <source>
        <dbReference type="Proteomes" id="UP000034407"/>
    </source>
</evidence>
<dbReference type="SMART" id="SM00116">
    <property type="entry name" value="CBS"/>
    <property type="match status" value="2"/>
</dbReference>
<dbReference type="SUPFAM" id="SSF54631">
    <property type="entry name" value="CBS-domain pair"/>
    <property type="match status" value="1"/>
</dbReference>
<dbReference type="CDD" id="cd04617">
    <property type="entry name" value="CBS_pair_CcpN"/>
    <property type="match status" value="1"/>
</dbReference>
<dbReference type="Gene3D" id="1.10.10.10">
    <property type="entry name" value="Winged helix-like DNA-binding domain superfamily/Winged helix DNA-binding domain"/>
    <property type="match status" value="1"/>
</dbReference>
<sequence length="213" mass="23443">MIIIQLNNRQLKIIDIVKESEPITSECIAAKLNVTRATLRSDLAILTMTGVLDARPKVGYFYSGIDKVNLLGDKIKNKTVADIMSMPIMVTQDTSVYDTIVNIFLSDVGSVFIIDDEKELCGIVSRKDLLKATIGGGDINKIPVGMIMTRTPNVVTVTSEDTVVLAAKRIIEHEVDSIPVVEEVKRDNTIINKVVGRISKTNITKLFLEIADN</sequence>
<dbReference type="Pfam" id="PF00571">
    <property type="entry name" value="CBS"/>
    <property type="match status" value="2"/>
</dbReference>
<dbReference type="Proteomes" id="UP000034407">
    <property type="component" value="Unassembled WGS sequence"/>
</dbReference>
<feature type="domain" description="CBS" evidence="3">
    <location>
        <begin position="148"/>
        <end position="213"/>
    </location>
</feature>